<proteinExistence type="inferred from homology"/>
<evidence type="ECO:0000256" key="8">
    <source>
        <dbReference type="SAM" id="SignalP"/>
    </source>
</evidence>
<comment type="subcellular location">
    <subcellularLocation>
        <location evidence="1 7">Cell outer membrane</location>
        <topology evidence="1 7">Multi-pass membrane protein</topology>
    </subcellularLocation>
</comment>
<feature type="chain" id="PRO_5029012830" evidence="8">
    <location>
        <begin position="22"/>
        <end position="1018"/>
    </location>
</feature>
<evidence type="ECO:0000313" key="10">
    <source>
        <dbReference type="EMBL" id="SDW97058.1"/>
    </source>
</evidence>
<dbReference type="Gene3D" id="2.40.170.20">
    <property type="entry name" value="TonB-dependent receptor, beta-barrel domain"/>
    <property type="match status" value="1"/>
</dbReference>
<evidence type="ECO:0000256" key="1">
    <source>
        <dbReference type="ARBA" id="ARBA00004571"/>
    </source>
</evidence>
<gene>
    <name evidence="10" type="ORF">SAMN05444420_10617</name>
</gene>
<evidence type="ECO:0000259" key="9">
    <source>
        <dbReference type="Pfam" id="PF07715"/>
    </source>
</evidence>
<sequence>MRLKFFYVFALFIIAVQAALAQKVTVTGTVKDAQGEPILGTYILIKGTSRGATTNDKGAYTIEANVGDVLYYSFLGMKPVEKPVTKKNTVINVVLQDDVQEIDTGLVFTGYGAPKVGSKTVASVATVQGQEIARTPDANAMDALAGRVAGMVVTTGSGRPGDASSVLIHGFNNFQSALKGSVSNQTPLYIVDGMQVSSGIMTDLNPNDIESVTVLKDAASTSIYGSRAANGVILITTKRGKYNEQTHISVSHQVGFNAITSASRRFFDDMMTPREYLDFWAQRDPAAIRSAAGVSGNTPAQTQAAIEKILAENPYNTRWDKIFFRDFVPTTRTDVSVSGGTASTTYYLSAGYLKQEGSTAPSVDYHRYNLNTNVDTRINSWLKAGLSLSVGYSEREGGRSTTSGARVLALPLYSPTNPDGTRKNFIRGLTGRATGFYHPEYEAEKNPSASYGTDVMPIGYLTIEPIKKLVFKTQAGVQYSDGESQQKHLRSFTDYQFGYENTASTQVSYDKSYRKTFTNTLEYKFMLGNAHSFTALLGQESIENIYKALESRTTGQPSDGLSMLSHGTKEVATGDSKTVSTFNSYFARLEYDYLNRYFLDLSGRRDGSSNFGENNRYANFWAVGAMWKLKKEAFLENVKWLTDLNLRFSTGISGNAGGLNYSNINVVSPSQLYNSEIGYTLSRIGNPDIRWEEQKKTSVGLNAVILHNTSLNVEYYHRRTYDVLAYRDNNSTSGRTQLYGNSGGMQNQGIDVSISSRVYYDEGNNLSVRPYFNMNYNQQKITEIFEGRESLVSLNSNLGFKVGRALEYTAVLRKGVDPNTGLTQWYLPGEDKMETQTDDNQITTTYNSKLAQTTGKKMHAPLNGGFGWTVTYRAFSLDMNFSFTVGNWKVNNDMRYSENPGSFASGNISRKAFDYWKNAGDNTRHPKITEATFIYSGDARLIQKADFLRLKSISLSYNLPKEVIEQIGFFGGVRLYGTARNIFTLTNYEGADPEFSNPISLGGYPPSRQFSFGVELKF</sequence>
<dbReference type="Gene3D" id="2.60.40.1120">
    <property type="entry name" value="Carboxypeptidase-like, regulatory domain"/>
    <property type="match status" value="1"/>
</dbReference>
<dbReference type="AlphaFoldDB" id="A0A1H2XWR5"/>
<dbReference type="Pfam" id="PF13715">
    <property type="entry name" value="CarbopepD_reg_2"/>
    <property type="match status" value="1"/>
</dbReference>
<dbReference type="RefSeq" id="WP_016419170.1">
    <property type="nucleotide sequence ID" value="NZ_FNND01000006.1"/>
</dbReference>
<keyword evidence="2 7" id="KW-0813">Transport</keyword>
<dbReference type="GeneID" id="85018307"/>
<evidence type="ECO:0000256" key="3">
    <source>
        <dbReference type="ARBA" id="ARBA00022452"/>
    </source>
</evidence>
<dbReference type="SUPFAM" id="SSF56935">
    <property type="entry name" value="Porins"/>
    <property type="match status" value="1"/>
</dbReference>
<dbReference type="Gene3D" id="2.170.130.10">
    <property type="entry name" value="TonB-dependent receptor, plug domain"/>
    <property type="match status" value="1"/>
</dbReference>
<keyword evidence="4 7" id="KW-0812">Transmembrane</keyword>
<feature type="signal peptide" evidence="8">
    <location>
        <begin position="1"/>
        <end position="21"/>
    </location>
</feature>
<comment type="similarity">
    <text evidence="7">Belongs to the TonB-dependent receptor family.</text>
</comment>
<evidence type="ECO:0000256" key="2">
    <source>
        <dbReference type="ARBA" id="ARBA00022448"/>
    </source>
</evidence>
<keyword evidence="6 7" id="KW-0998">Cell outer membrane</keyword>
<reference evidence="10 11" key="1">
    <citation type="submission" date="2016-10" db="EMBL/GenBank/DDBJ databases">
        <authorList>
            <person name="Varghese N."/>
            <person name="Submissions S."/>
        </authorList>
    </citation>
    <scope>NUCLEOTIDE SEQUENCE [LARGE SCALE GENOMIC DNA]</scope>
    <source>
        <strain evidence="10 11">DSM 11449</strain>
    </source>
</reference>
<organism evidence="10 11">
    <name type="scientific">Capnocytophaga granulosa</name>
    <dbReference type="NCBI Taxonomy" id="45242"/>
    <lineage>
        <taxon>Bacteria</taxon>
        <taxon>Pseudomonadati</taxon>
        <taxon>Bacteroidota</taxon>
        <taxon>Flavobacteriia</taxon>
        <taxon>Flavobacteriales</taxon>
        <taxon>Flavobacteriaceae</taxon>
        <taxon>Capnocytophaga</taxon>
    </lineage>
</organism>
<keyword evidence="5 7" id="KW-0472">Membrane</keyword>
<dbReference type="NCBIfam" id="TIGR04057">
    <property type="entry name" value="SusC_RagA_signa"/>
    <property type="match status" value="1"/>
</dbReference>
<accession>A0A1H2XWR5</accession>
<evidence type="ECO:0000256" key="6">
    <source>
        <dbReference type="ARBA" id="ARBA00023237"/>
    </source>
</evidence>
<dbReference type="InterPro" id="IPR023997">
    <property type="entry name" value="TonB-dep_OMP_SusC/RagA_CS"/>
</dbReference>
<dbReference type="InterPro" id="IPR039426">
    <property type="entry name" value="TonB-dep_rcpt-like"/>
</dbReference>
<evidence type="ECO:0000256" key="7">
    <source>
        <dbReference type="PROSITE-ProRule" id="PRU01360"/>
    </source>
</evidence>
<keyword evidence="11" id="KW-1185">Reference proteome</keyword>
<dbReference type="InterPro" id="IPR036942">
    <property type="entry name" value="Beta-barrel_TonB_sf"/>
</dbReference>
<keyword evidence="3 7" id="KW-1134">Transmembrane beta strand</keyword>
<dbReference type="InterPro" id="IPR008969">
    <property type="entry name" value="CarboxyPept-like_regulatory"/>
</dbReference>
<dbReference type="InterPro" id="IPR012910">
    <property type="entry name" value="Plug_dom"/>
</dbReference>
<dbReference type="EMBL" id="FNND01000006">
    <property type="protein sequence ID" value="SDW97058.1"/>
    <property type="molecule type" value="Genomic_DNA"/>
</dbReference>
<dbReference type="InterPro" id="IPR023996">
    <property type="entry name" value="TonB-dep_OMP_SusC/RagA"/>
</dbReference>
<dbReference type="PROSITE" id="PS52016">
    <property type="entry name" value="TONB_DEPENDENT_REC_3"/>
    <property type="match status" value="1"/>
</dbReference>
<dbReference type="Proteomes" id="UP000182771">
    <property type="component" value="Unassembled WGS sequence"/>
</dbReference>
<dbReference type="SUPFAM" id="SSF49464">
    <property type="entry name" value="Carboxypeptidase regulatory domain-like"/>
    <property type="match status" value="1"/>
</dbReference>
<dbReference type="NCBIfam" id="TIGR04056">
    <property type="entry name" value="OMP_RagA_SusC"/>
    <property type="match status" value="1"/>
</dbReference>
<dbReference type="OrthoDB" id="9768177at2"/>
<evidence type="ECO:0000256" key="5">
    <source>
        <dbReference type="ARBA" id="ARBA00023136"/>
    </source>
</evidence>
<dbReference type="InterPro" id="IPR037066">
    <property type="entry name" value="Plug_dom_sf"/>
</dbReference>
<feature type="domain" description="TonB-dependent receptor plug" evidence="9">
    <location>
        <begin position="119"/>
        <end position="232"/>
    </location>
</feature>
<protein>
    <submittedName>
        <fullName evidence="10">TonB-linked outer membrane protein, SusC/RagA family</fullName>
    </submittedName>
</protein>
<evidence type="ECO:0000256" key="4">
    <source>
        <dbReference type="ARBA" id="ARBA00022692"/>
    </source>
</evidence>
<comment type="caution">
    <text evidence="10">The sequence shown here is derived from an EMBL/GenBank/DDBJ whole genome shotgun (WGS) entry which is preliminary data.</text>
</comment>
<evidence type="ECO:0000313" key="11">
    <source>
        <dbReference type="Proteomes" id="UP000182771"/>
    </source>
</evidence>
<dbReference type="Pfam" id="PF07715">
    <property type="entry name" value="Plug"/>
    <property type="match status" value="1"/>
</dbReference>
<dbReference type="GO" id="GO:0009279">
    <property type="term" value="C:cell outer membrane"/>
    <property type="evidence" value="ECO:0007669"/>
    <property type="project" value="UniProtKB-SubCell"/>
</dbReference>
<keyword evidence="8" id="KW-0732">Signal</keyword>
<name>A0A1H2XWR5_9FLAO</name>